<protein>
    <submittedName>
        <fullName evidence="2">Uncharacterized protein</fullName>
    </submittedName>
</protein>
<reference evidence="2 3" key="1">
    <citation type="submission" date="2022-05" db="EMBL/GenBank/DDBJ databases">
        <authorList>
            <consortium name="Genoscope - CEA"/>
            <person name="William W."/>
        </authorList>
    </citation>
    <scope>NUCLEOTIDE SEQUENCE [LARGE SCALE GENOMIC DNA]</scope>
</reference>
<name>A0ABN8NI44_9CNID</name>
<keyword evidence="3" id="KW-1185">Reference proteome</keyword>
<dbReference type="Proteomes" id="UP001159405">
    <property type="component" value="Unassembled WGS sequence"/>
</dbReference>
<proteinExistence type="predicted"/>
<comment type="caution">
    <text evidence="2">The sequence shown here is derived from an EMBL/GenBank/DDBJ whole genome shotgun (WGS) entry which is preliminary data.</text>
</comment>
<feature type="region of interest" description="Disordered" evidence="1">
    <location>
        <begin position="103"/>
        <end position="122"/>
    </location>
</feature>
<gene>
    <name evidence="2" type="ORF">PLOB_00017878</name>
</gene>
<evidence type="ECO:0000256" key="1">
    <source>
        <dbReference type="SAM" id="MobiDB-lite"/>
    </source>
</evidence>
<dbReference type="EMBL" id="CALNXK010000021">
    <property type="protein sequence ID" value="CAH3108855.1"/>
    <property type="molecule type" value="Genomic_DNA"/>
</dbReference>
<accession>A0ABN8NI44</accession>
<sequence length="122" mass="14429">MNHPKADMDRMYLLRNEGGGGLIQLETAYKTVTIGFDTYLDTKNDPLLLIAKEPEKKKQRKMYPYLARLQFLIFNLLETLEPENEALTVYARKVRQKARCHAQDQLKQKWEDKPMHGQYQKE</sequence>
<evidence type="ECO:0000313" key="3">
    <source>
        <dbReference type="Proteomes" id="UP001159405"/>
    </source>
</evidence>
<evidence type="ECO:0000313" key="2">
    <source>
        <dbReference type="EMBL" id="CAH3108855.1"/>
    </source>
</evidence>
<organism evidence="2 3">
    <name type="scientific">Porites lobata</name>
    <dbReference type="NCBI Taxonomy" id="104759"/>
    <lineage>
        <taxon>Eukaryota</taxon>
        <taxon>Metazoa</taxon>
        <taxon>Cnidaria</taxon>
        <taxon>Anthozoa</taxon>
        <taxon>Hexacorallia</taxon>
        <taxon>Scleractinia</taxon>
        <taxon>Fungiina</taxon>
        <taxon>Poritidae</taxon>
        <taxon>Porites</taxon>
    </lineage>
</organism>